<dbReference type="EMBL" id="DSAC01000043">
    <property type="protein sequence ID" value="HHO73717.1"/>
    <property type="molecule type" value="Genomic_DNA"/>
</dbReference>
<accession>A0A7C5X2N0</accession>
<dbReference type="Pfam" id="PF02325">
    <property type="entry name" value="CCB3_YggT"/>
    <property type="match status" value="1"/>
</dbReference>
<protein>
    <submittedName>
        <fullName evidence="2">YggT family protein</fullName>
    </submittedName>
</protein>
<reference evidence="2" key="1">
    <citation type="journal article" date="2020" name="mSystems">
        <title>Genome- and Community-Level Interaction Insights into Carbon Utilization and Element Cycling Functions of Hydrothermarchaeota in Hydrothermal Sediment.</title>
        <authorList>
            <person name="Zhou Z."/>
            <person name="Liu Y."/>
            <person name="Xu W."/>
            <person name="Pan J."/>
            <person name="Luo Z.H."/>
            <person name="Li M."/>
        </authorList>
    </citation>
    <scope>NUCLEOTIDE SEQUENCE [LARGE SCALE GENOMIC DNA]</scope>
    <source>
        <strain evidence="2">SpSt-114</strain>
    </source>
</reference>
<feature type="transmembrane region" description="Helical" evidence="1">
    <location>
        <begin position="55"/>
        <end position="73"/>
    </location>
</feature>
<name>A0A7C5X2N0_9AQUI</name>
<keyword evidence="1" id="KW-0472">Membrane</keyword>
<evidence type="ECO:0000256" key="1">
    <source>
        <dbReference type="SAM" id="Phobius"/>
    </source>
</evidence>
<organism evidence="2">
    <name type="scientific">Thermocrinis ruber</name>
    <dbReference type="NCBI Taxonomy" id="75906"/>
    <lineage>
        <taxon>Bacteria</taxon>
        <taxon>Pseudomonadati</taxon>
        <taxon>Aquificota</taxon>
        <taxon>Aquificia</taxon>
        <taxon>Aquificales</taxon>
        <taxon>Aquificaceae</taxon>
        <taxon>Thermocrinis</taxon>
    </lineage>
</organism>
<dbReference type="InterPro" id="IPR003425">
    <property type="entry name" value="CCB3/YggT"/>
</dbReference>
<gene>
    <name evidence="2" type="ORF">ENN04_03670</name>
</gene>
<dbReference type="AlphaFoldDB" id="A0A7C5X2N0"/>
<sequence length="79" mass="9092">MIKGLLSLVINLLIILVLVHAIGSWFPQVRESGFYRNLDMLIEPLLRPVRSILPTYGNIDFSPLVLLLILYLIKHLLRL</sequence>
<evidence type="ECO:0000313" key="2">
    <source>
        <dbReference type="EMBL" id="HHO73717.1"/>
    </source>
</evidence>
<keyword evidence="1" id="KW-1133">Transmembrane helix</keyword>
<proteinExistence type="predicted"/>
<comment type="caution">
    <text evidence="2">The sequence shown here is derived from an EMBL/GenBank/DDBJ whole genome shotgun (WGS) entry which is preliminary data.</text>
</comment>
<dbReference type="GO" id="GO:0016020">
    <property type="term" value="C:membrane"/>
    <property type="evidence" value="ECO:0007669"/>
    <property type="project" value="InterPro"/>
</dbReference>
<keyword evidence="1" id="KW-0812">Transmembrane</keyword>